<dbReference type="AlphaFoldDB" id="A0A5P9JVJ0"/>
<dbReference type="GO" id="GO:0019288">
    <property type="term" value="P:isopentenyl diphosphate biosynthetic process, methylerythritol 4-phosphate pathway"/>
    <property type="evidence" value="ECO:0007669"/>
    <property type="project" value="UniProtKB-UniRule"/>
</dbReference>
<dbReference type="GO" id="GO:0016114">
    <property type="term" value="P:terpenoid biosynthetic process"/>
    <property type="evidence" value="ECO:0007669"/>
    <property type="project" value="InterPro"/>
</dbReference>
<feature type="binding site" evidence="14">
    <location>
        <position position="278"/>
    </location>
    <ligand>
        <name>a divalent metal cation</name>
        <dbReference type="ChEBI" id="CHEBI:60240"/>
    </ligand>
</feature>
<dbReference type="FunFam" id="3.90.550.10:FF:000003">
    <property type="entry name" value="2-C-methyl-D-erythritol 4-phosphate cytidylyltransferase"/>
    <property type="match status" value="1"/>
</dbReference>
<evidence type="ECO:0000256" key="13">
    <source>
        <dbReference type="ARBA" id="ARBA00023268"/>
    </source>
</evidence>
<feature type="binding site" evidence="14">
    <location>
        <begin position="270"/>
        <end position="271"/>
    </location>
    <ligand>
        <name>4-CDP-2-C-methyl-D-erythritol 2-phosphate</name>
        <dbReference type="ChEBI" id="CHEBI:57919"/>
    </ligand>
</feature>
<feature type="region of interest" description="2-C-methyl-D-erythritol 4-phosphate cytidylyltransferase" evidence="14">
    <location>
        <begin position="1"/>
        <end position="237"/>
    </location>
</feature>
<dbReference type="SUPFAM" id="SSF69765">
    <property type="entry name" value="IpsF-like"/>
    <property type="match status" value="1"/>
</dbReference>
<dbReference type="InterPro" id="IPR029044">
    <property type="entry name" value="Nucleotide-diphossugar_trans"/>
</dbReference>
<feature type="binding site" evidence="14">
    <location>
        <position position="244"/>
    </location>
    <ligand>
        <name>a divalent metal cation</name>
        <dbReference type="ChEBI" id="CHEBI:60240"/>
    </ligand>
</feature>
<keyword evidence="9 14" id="KW-0548">Nucleotidyltransferase</keyword>
<dbReference type="GO" id="GO:0046872">
    <property type="term" value="F:metal ion binding"/>
    <property type="evidence" value="ECO:0007669"/>
    <property type="project" value="UniProtKB-KW"/>
</dbReference>
<gene>
    <name evidence="14" type="primary">ispDF</name>
    <name evidence="16" type="ORF">GDR74_09545</name>
</gene>
<dbReference type="NCBIfam" id="TIGR00151">
    <property type="entry name" value="ispF"/>
    <property type="match status" value="1"/>
</dbReference>
<dbReference type="InterPro" id="IPR020555">
    <property type="entry name" value="MECDP_synthase_CS"/>
</dbReference>
<feature type="site" description="Positions MEP for the nucleophilic attack" evidence="14">
    <location>
        <position position="214"/>
    </location>
</feature>
<proteinExistence type="inferred from homology"/>
<comment type="pathway">
    <text evidence="4 14">Isoprenoid biosynthesis; isopentenyl diphosphate biosynthesis via DXP pathway; isopentenyl diphosphate from 1-deoxy-D-xylulose 5-phosphate: step 4/6.</text>
</comment>
<dbReference type="InterPro" id="IPR026596">
    <property type="entry name" value="IspD/F"/>
</dbReference>
<feature type="domain" description="2-C-methyl-D-erythritol 2,4-cyclodiphosphate synthase" evidence="15">
    <location>
        <begin position="238"/>
        <end position="390"/>
    </location>
</feature>
<comment type="pathway">
    <text evidence="5 14">Isoprenoid biosynthesis; isopentenyl diphosphate biosynthesis via DXP pathway; isopentenyl diphosphate from 1-deoxy-D-xylulose 5-phosphate: step 2/6.</text>
</comment>
<evidence type="ECO:0000313" key="16">
    <source>
        <dbReference type="EMBL" id="QFU16453.1"/>
    </source>
</evidence>
<dbReference type="HAMAP" id="MF_00107">
    <property type="entry name" value="IspF"/>
    <property type="match status" value="1"/>
</dbReference>
<evidence type="ECO:0000256" key="1">
    <source>
        <dbReference type="ARBA" id="ARBA00000200"/>
    </source>
</evidence>
<dbReference type="EC" id="4.6.1.12" evidence="14"/>
<keyword evidence="17" id="KW-1185">Reference proteome</keyword>
<evidence type="ECO:0000256" key="3">
    <source>
        <dbReference type="ARBA" id="ARBA00001968"/>
    </source>
</evidence>
<comment type="similarity">
    <text evidence="6">Belongs to the IspF family.</text>
</comment>
<feature type="site" description="Transition state stabilizer" evidence="14">
    <location>
        <position position="369"/>
    </location>
</feature>
<keyword evidence="11 14" id="KW-0414">Isoprene biosynthesis</keyword>
<feature type="binding site" evidence="14">
    <location>
        <position position="378"/>
    </location>
    <ligand>
        <name>4-CDP-2-C-methyl-D-erythritol 2-phosphate</name>
        <dbReference type="ChEBI" id="CHEBI:57919"/>
    </ligand>
</feature>
<dbReference type="Gene3D" id="3.90.550.10">
    <property type="entry name" value="Spore Coat Polysaccharide Biosynthesis Protein SpsA, Chain A"/>
    <property type="match status" value="1"/>
</dbReference>
<evidence type="ECO:0000259" key="15">
    <source>
        <dbReference type="Pfam" id="PF02542"/>
    </source>
</evidence>
<evidence type="ECO:0000256" key="10">
    <source>
        <dbReference type="ARBA" id="ARBA00022723"/>
    </source>
</evidence>
<evidence type="ECO:0000256" key="8">
    <source>
        <dbReference type="ARBA" id="ARBA00022679"/>
    </source>
</evidence>
<dbReference type="PROSITE" id="PS01295">
    <property type="entry name" value="ISPD"/>
    <property type="match status" value="1"/>
</dbReference>
<evidence type="ECO:0000256" key="9">
    <source>
        <dbReference type="ARBA" id="ARBA00022695"/>
    </source>
</evidence>
<evidence type="ECO:0000256" key="7">
    <source>
        <dbReference type="ARBA" id="ARBA00009789"/>
    </source>
</evidence>
<dbReference type="InterPro" id="IPR018294">
    <property type="entry name" value="ISPD_synthase_CS"/>
</dbReference>
<evidence type="ECO:0000256" key="5">
    <source>
        <dbReference type="ARBA" id="ARBA00004787"/>
    </source>
</evidence>
<dbReference type="HAMAP" id="MF_00108">
    <property type="entry name" value="IspD"/>
    <property type="match status" value="1"/>
</dbReference>
<comment type="similarity">
    <text evidence="14">In the N-terminal section; belongs to the IspD/TarI cytidylyltransferase family. IspD subfamily.</text>
</comment>
<dbReference type="NCBIfam" id="NF006899">
    <property type="entry name" value="PRK09382.1"/>
    <property type="match status" value="1"/>
</dbReference>
<dbReference type="InterPro" id="IPR003526">
    <property type="entry name" value="MECDP_synthase"/>
</dbReference>
<sequence length="397" mass="42072">MTVAALIVAAGRGSRAGEGLPKQYRPVGGLPVLARTLQAFRAHPDISRIVVVIHPDDAELYAAAVRRADAGSDASLLSVPGGETRQESVFRGLEALEAFAPASVLVHDAARPFADRALIDRAIAAARRTNAAVPGIPVTDTVKVVAPDGLVVSTPDRASLRAVQTPQAFSFPALLQAHRRAAAEGLRDFTDDGALAAWAGLPVHVFEGDPRNVKLTHGADFLDAERRLNEGTMTYLTRLGTGFDVHAFQDGDHVWLGGIRVPHDRGVLAHSDGDVILHALTDAILGALADGDIGTHFPPSDPQWRGASSDRFLAHAAGLVRQRGGIIDHLDATLLCERPRLGPHREAMRRRIADIAGLRLDQVSLKATTTEKLGFTGRGEGLAAQAAATIRLPETAP</sequence>
<dbReference type="InterPro" id="IPR034683">
    <property type="entry name" value="IspD/TarI"/>
</dbReference>
<comment type="catalytic activity">
    <reaction evidence="1 14">
        <text>4-CDP-2-C-methyl-D-erythritol 2-phosphate = 2-C-methyl-D-erythritol 2,4-cyclic diphosphate + CMP</text>
        <dbReference type="Rhea" id="RHEA:23864"/>
        <dbReference type="ChEBI" id="CHEBI:57919"/>
        <dbReference type="ChEBI" id="CHEBI:58483"/>
        <dbReference type="ChEBI" id="CHEBI:60377"/>
        <dbReference type="EC" id="4.6.1.12"/>
    </reaction>
</comment>
<evidence type="ECO:0000256" key="4">
    <source>
        <dbReference type="ARBA" id="ARBA00004709"/>
    </source>
</evidence>
<dbReference type="PROSITE" id="PS01350">
    <property type="entry name" value="ISPF"/>
    <property type="match status" value="1"/>
</dbReference>
<dbReference type="SUPFAM" id="SSF53448">
    <property type="entry name" value="Nucleotide-diphospho-sugar transferases"/>
    <property type="match status" value="1"/>
</dbReference>
<dbReference type="Proteomes" id="UP000325614">
    <property type="component" value="Chromosome"/>
</dbReference>
<name>A0A5P9JVJ0_9HYPH</name>
<feature type="binding site" evidence="14">
    <location>
        <begin position="292"/>
        <end position="294"/>
    </location>
    <ligand>
        <name>4-CDP-2-C-methyl-D-erythritol 2-phosphate</name>
        <dbReference type="ChEBI" id="CHEBI:57919"/>
    </ligand>
</feature>
<dbReference type="NCBIfam" id="TIGR00453">
    <property type="entry name" value="ispD"/>
    <property type="match status" value="1"/>
</dbReference>
<feature type="binding site" evidence="14">
    <location>
        <begin position="368"/>
        <end position="371"/>
    </location>
    <ligand>
        <name>4-CDP-2-C-methyl-D-erythritol 2-phosphate</name>
        <dbReference type="ChEBI" id="CHEBI:57919"/>
    </ligand>
</feature>
<dbReference type="EMBL" id="CP045423">
    <property type="protein sequence ID" value="QFU16453.1"/>
    <property type="molecule type" value="Genomic_DNA"/>
</dbReference>
<dbReference type="CDD" id="cd00554">
    <property type="entry name" value="MECDP_synthase"/>
    <property type="match status" value="1"/>
</dbReference>
<organism evidence="16 17">
    <name type="scientific">Microvirga thermotolerans</name>
    <dbReference type="NCBI Taxonomy" id="2651334"/>
    <lineage>
        <taxon>Bacteria</taxon>
        <taxon>Pseudomonadati</taxon>
        <taxon>Pseudomonadota</taxon>
        <taxon>Alphaproteobacteria</taxon>
        <taxon>Hyphomicrobiales</taxon>
        <taxon>Methylobacteriaceae</taxon>
        <taxon>Microvirga</taxon>
    </lineage>
</organism>
<evidence type="ECO:0000256" key="11">
    <source>
        <dbReference type="ARBA" id="ARBA00023229"/>
    </source>
</evidence>
<evidence type="ECO:0000256" key="12">
    <source>
        <dbReference type="ARBA" id="ARBA00023239"/>
    </source>
</evidence>
<dbReference type="GO" id="GO:0050518">
    <property type="term" value="F:2-C-methyl-D-erythritol 4-phosphate cytidylyltransferase activity"/>
    <property type="evidence" value="ECO:0007669"/>
    <property type="project" value="UniProtKB-UniRule"/>
</dbReference>
<keyword evidence="12 14" id="KW-0456">Lyase</keyword>
<feature type="binding site" evidence="14">
    <location>
        <position position="375"/>
    </location>
    <ligand>
        <name>4-CDP-2-C-methyl-D-erythritol 2-phosphate</name>
        <dbReference type="ChEBI" id="CHEBI:57919"/>
    </ligand>
</feature>
<protein>
    <recommendedName>
        <fullName evidence="14">Bifunctional enzyme IspD/IspF</fullName>
    </recommendedName>
    <domain>
        <recommendedName>
            <fullName evidence="14">2-C-methyl-D-erythritol 4-phosphate cytidylyltransferase</fullName>
            <ecNumber evidence="14">2.7.7.60</ecNumber>
        </recommendedName>
        <alternativeName>
            <fullName evidence="14">4-diphosphocytidyl-2C-methyl-D-erythritol synthase</fullName>
        </alternativeName>
        <alternativeName>
            <fullName evidence="14">MEP cytidylyltransferase</fullName>
            <shortName evidence="14">MCT</shortName>
        </alternativeName>
    </domain>
    <domain>
        <recommendedName>
            <fullName evidence="14">2-C-methyl-D-erythritol 2,4-cyclodiphosphate synthase</fullName>
            <shortName evidence="14">MECDP-synthase</shortName>
            <shortName evidence="14">MECPP-synthase</shortName>
            <shortName evidence="14">MECPS</shortName>
            <ecNumber evidence="14">4.6.1.12</ecNumber>
        </recommendedName>
    </domain>
</protein>
<dbReference type="HAMAP" id="MF_01520">
    <property type="entry name" value="IspDF"/>
    <property type="match status" value="1"/>
</dbReference>
<comment type="similarity">
    <text evidence="14">In the C-terminal section; belongs to the IspF family.</text>
</comment>
<feature type="site" description="Positions MEP for the nucleophilic attack" evidence="14">
    <location>
        <position position="157"/>
    </location>
</feature>
<keyword evidence="13 14" id="KW-0511">Multifunctional enzyme</keyword>
<dbReference type="Gene3D" id="3.30.1330.50">
    <property type="entry name" value="2-C-methyl-D-erythritol 2,4-cyclodiphosphate synthase"/>
    <property type="match status" value="1"/>
</dbReference>
<feature type="site" description="Transition state stabilizer" evidence="14">
    <location>
        <position position="270"/>
    </location>
</feature>
<feature type="binding site" evidence="14">
    <location>
        <position position="246"/>
    </location>
    <ligand>
        <name>a divalent metal cation</name>
        <dbReference type="ChEBI" id="CHEBI:60240"/>
    </ligand>
</feature>
<feature type="site" description="Transition state stabilizer" evidence="14">
    <location>
        <position position="15"/>
    </location>
</feature>
<dbReference type="CDD" id="cd02516">
    <property type="entry name" value="CDP-ME_synthetase"/>
    <property type="match status" value="1"/>
</dbReference>
<dbReference type="PANTHER" id="PTHR43181">
    <property type="entry name" value="2-C-METHYL-D-ERYTHRITOL 2,4-CYCLODIPHOSPHATE SYNTHASE, CHLOROPLASTIC"/>
    <property type="match status" value="1"/>
</dbReference>
<evidence type="ECO:0000256" key="6">
    <source>
        <dbReference type="ARBA" id="ARBA00008480"/>
    </source>
</evidence>
<feature type="site" description="Transition state stabilizer" evidence="14">
    <location>
        <position position="22"/>
    </location>
</feature>
<dbReference type="UniPathway" id="UPA00056">
    <property type="reaction ID" value="UER00093"/>
</dbReference>
<accession>A0A5P9JVJ0</accession>
<comment type="catalytic activity">
    <reaction evidence="2 14">
        <text>2-C-methyl-D-erythritol 4-phosphate + CTP + H(+) = 4-CDP-2-C-methyl-D-erythritol + diphosphate</text>
        <dbReference type="Rhea" id="RHEA:13429"/>
        <dbReference type="ChEBI" id="CHEBI:15378"/>
        <dbReference type="ChEBI" id="CHEBI:33019"/>
        <dbReference type="ChEBI" id="CHEBI:37563"/>
        <dbReference type="ChEBI" id="CHEBI:57823"/>
        <dbReference type="ChEBI" id="CHEBI:58262"/>
        <dbReference type="EC" id="2.7.7.60"/>
    </reaction>
</comment>
<feature type="binding site" evidence="14">
    <location>
        <begin position="244"/>
        <end position="246"/>
    </location>
    <ligand>
        <name>4-CDP-2-C-methyl-D-erythritol 2-phosphate</name>
        <dbReference type="ChEBI" id="CHEBI:57919"/>
    </ligand>
</feature>
<dbReference type="GO" id="GO:0008685">
    <property type="term" value="F:2-C-methyl-D-erythritol 2,4-cyclodiphosphate synthase activity"/>
    <property type="evidence" value="ECO:0007669"/>
    <property type="project" value="UniProtKB-UniRule"/>
</dbReference>
<comment type="caution">
    <text evidence="14">Lacks conserved residue(s) required for the propagation of feature annotation.</text>
</comment>
<evidence type="ECO:0000313" key="17">
    <source>
        <dbReference type="Proteomes" id="UP000325614"/>
    </source>
</evidence>
<dbReference type="KEGG" id="mico:GDR74_09545"/>
<evidence type="ECO:0000256" key="2">
    <source>
        <dbReference type="ARBA" id="ARBA00001282"/>
    </source>
</evidence>
<dbReference type="Pfam" id="PF02542">
    <property type="entry name" value="YgbB"/>
    <property type="match status" value="1"/>
</dbReference>
<dbReference type="RefSeq" id="WP_152586096.1">
    <property type="nucleotide sequence ID" value="NZ_CP045423.1"/>
</dbReference>
<dbReference type="PANTHER" id="PTHR43181:SF1">
    <property type="entry name" value="2-C-METHYL-D-ERYTHRITOL 2,4-CYCLODIPHOSPHATE SYNTHASE, CHLOROPLASTIC"/>
    <property type="match status" value="1"/>
</dbReference>
<keyword evidence="8 14" id="KW-0808">Transferase</keyword>
<comment type="function">
    <text evidence="14">Bifunctional enzyme that catalyzes the formation of 4-diphosphocytidyl-2-C-methyl-D-erythritol from CTP and 2-C-methyl-D-erythritol 4-phosphate (MEP) (IspD), and catalyzes the conversion of 4-diphosphocytidyl-2-C-methyl-D-erythritol 2-phosphate (CDP-ME2P) to 2-C-methyl-D-erythritol 2,4-cyclodiphosphate (ME-CPP) with a corresponding release of cytidine 5-monophosphate (CMP) (IspF).</text>
</comment>
<evidence type="ECO:0000256" key="14">
    <source>
        <dbReference type="HAMAP-Rule" id="MF_01520"/>
    </source>
</evidence>
<feature type="region of interest" description="2-C-methyl-D-erythritol 2,4-cyclodiphosphate synthase" evidence="14">
    <location>
        <begin position="238"/>
        <end position="397"/>
    </location>
</feature>
<dbReference type="EC" id="2.7.7.60" evidence="14"/>
<comment type="similarity">
    <text evidence="7">Belongs to the IspD/TarI cytidylyltransferase family. IspD subfamily.</text>
</comment>
<keyword evidence="10 14" id="KW-0479">Metal-binding</keyword>
<comment type="cofactor">
    <cofactor evidence="3 14">
        <name>a divalent metal cation</name>
        <dbReference type="ChEBI" id="CHEBI:60240"/>
    </cofactor>
</comment>
<dbReference type="InterPro" id="IPR001228">
    <property type="entry name" value="IspD"/>
</dbReference>
<dbReference type="InterPro" id="IPR036571">
    <property type="entry name" value="MECDP_synthase_sf"/>
</dbReference>
<dbReference type="Pfam" id="PF01128">
    <property type="entry name" value="IspD"/>
    <property type="match status" value="1"/>
</dbReference>
<reference evidence="16 17" key="1">
    <citation type="submission" date="2019-10" db="EMBL/GenBank/DDBJ databases">
        <title>Isolation, Identification of Microvirga thermotolerans HR1, a novel thermophilic bacterium and Comparative Genomics of the genus Microvirga.</title>
        <authorList>
            <person name="Li J."/>
            <person name="Zhang W."/>
            <person name="Lin M."/>
            <person name="Wang J."/>
        </authorList>
    </citation>
    <scope>NUCLEOTIDE SEQUENCE [LARGE SCALE GENOMIC DNA]</scope>
    <source>
        <strain evidence="16 17">HR1</strain>
    </source>
</reference>